<dbReference type="InterPro" id="IPR051678">
    <property type="entry name" value="AGP_Transferase"/>
</dbReference>
<reference evidence="2 3" key="1">
    <citation type="submission" date="2024-01" db="EMBL/GenBank/DDBJ databases">
        <title>A draft genome for the cacao thread blight pathogen Marasmiellus scandens.</title>
        <authorList>
            <person name="Baruah I.K."/>
            <person name="Leung J."/>
            <person name="Bukari Y."/>
            <person name="Amoako-Attah I."/>
            <person name="Meinhardt L.W."/>
            <person name="Bailey B.A."/>
            <person name="Cohen S.P."/>
        </authorList>
    </citation>
    <scope>NUCLEOTIDE SEQUENCE [LARGE SCALE GENOMIC DNA]</scope>
    <source>
        <strain evidence="2 3">GH-19</strain>
    </source>
</reference>
<dbReference type="Proteomes" id="UP001498398">
    <property type="component" value="Unassembled WGS sequence"/>
</dbReference>
<dbReference type="PANTHER" id="PTHR21310">
    <property type="entry name" value="AMINOGLYCOSIDE PHOSPHOTRANSFERASE-RELATED-RELATED"/>
    <property type="match status" value="1"/>
</dbReference>
<dbReference type="InterPro" id="IPR002575">
    <property type="entry name" value="Aminoglycoside_PTrfase"/>
</dbReference>
<dbReference type="InterPro" id="IPR011009">
    <property type="entry name" value="Kinase-like_dom_sf"/>
</dbReference>
<evidence type="ECO:0000313" key="3">
    <source>
        <dbReference type="Proteomes" id="UP001498398"/>
    </source>
</evidence>
<dbReference type="EMBL" id="JBANRG010000107">
    <property type="protein sequence ID" value="KAK7435402.1"/>
    <property type="molecule type" value="Genomic_DNA"/>
</dbReference>
<keyword evidence="3" id="KW-1185">Reference proteome</keyword>
<feature type="domain" description="Aminoglycoside phosphotransferase" evidence="1">
    <location>
        <begin position="60"/>
        <end position="233"/>
    </location>
</feature>
<sequence>MFGSKLWEFCFSQLKWLLPCRIRLRLYCLLSFPKPRPSCGDVEPKLRIFRFGIPLVLKNSERTISTEADALRFLNKAVPHLPIPKLVDSFQLNGTTYTLMSKLPGRELEELPELTPEKMKAVARDIISIVNDLWSIQQPSSLRGQTMVSASGHGLPHPGFFLERLGEPQGSISECYKQVSMYWDSHSDAMKKPILEDSVVWTHMDMAMRNIMVQNGRVTGIIDWEDAGWYPRHWLLHVLRTPRSSCSGIWVRYWIFEHNFDELAEQAYQASLSLLTCRLVL</sequence>
<gene>
    <name evidence="2" type="ORF">VKT23_019664</name>
</gene>
<evidence type="ECO:0000259" key="1">
    <source>
        <dbReference type="Pfam" id="PF01636"/>
    </source>
</evidence>
<protein>
    <recommendedName>
        <fullName evidence="1">Aminoglycoside phosphotransferase domain-containing protein</fullName>
    </recommendedName>
</protein>
<comment type="caution">
    <text evidence="2">The sequence shown here is derived from an EMBL/GenBank/DDBJ whole genome shotgun (WGS) entry which is preliminary data.</text>
</comment>
<name>A0ABR1IN33_9AGAR</name>
<dbReference type="Gene3D" id="3.90.1200.10">
    <property type="match status" value="1"/>
</dbReference>
<proteinExistence type="predicted"/>
<evidence type="ECO:0000313" key="2">
    <source>
        <dbReference type="EMBL" id="KAK7435402.1"/>
    </source>
</evidence>
<dbReference type="PANTHER" id="PTHR21310:SF15">
    <property type="entry name" value="AMINOGLYCOSIDE PHOSPHOTRANSFERASE DOMAIN-CONTAINING PROTEIN"/>
    <property type="match status" value="1"/>
</dbReference>
<dbReference type="Pfam" id="PF01636">
    <property type="entry name" value="APH"/>
    <property type="match status" value="1"/>
</dbReference>
<dbReference type="SUPFAM" id="SSF56112">
    <property type="entry name" value="Protein kinase-like (PK-like)"/>
    <property type="match status" value="1"/>
</dbReference>
<accession>A0ABR1IN33</accession>
<organism evidence="2 3">
    <name type="scientific">Marasmiellus scandens</name>
    <dbReference type="NCBI Taxonomy" id="2682957"/>
    <lineage>
        <taxon>Eukaryota</taxon>
        <taxon>Fungi</taxon>
        <taxon>Dikarya</taxon>
        <taxon>Basidiomycota</taxon>
        <taxon>Agaricomycotina</taxon>
        <taxon>Agaricomycetes</taxon>
        <taxon>Agaricomycetidae</taxon>
        <taxon>Agaricales</taxon>
        <taxon>Marasmiineae</taxon>
        <taxon>Omphalotaceae</taxon>
        <taxon>Marasmiellus</taxon>
    </lineage>
</organism>